<name>A0A0J1FJU8_9FIRM</name>
<gene>
    <name evidence="2" type="ORF">DEAC_c43470</name>
</gene>
<feature type="transmembrane region" description="Helical" evidence="1">
    <location>
        <begin position="50"/>
        <end position="68"/>
    </location>
</feature>
<evidence type="ECO:0000256" key="1">
    <source>
        <dbReference type="SAM" id="Phobius"/>
    </source>
</evidence>
<keyword evidence="1" id="KW-0812">Transmembrane</keyword>
<keyword evidence="3" id="KW-1185">Reference proteome</keyword>
<sequence length="70" mass="8089">MFDWFNLSLWLFALIAGLFLLILSGNKGYIDWVKERIPMPEEKIIKMERSGSIGLTIISVLSLIRILVKH</sequence>
<feature type="transmembrane region" description="Helical" evidence="1">
    <location>
        <begin position="7"/>
        <end position="30"/>
    </location>
</feature>
<proteinExistence type="predicted"/>
<dbReference type="Proteomes" id="UP000036356">
    <property type="component" value="Unassembled WGS sequence"/>
</dbReference>
<evidence type="ECO:0000313" key="2">
    <source>
        <dbReference type="EMBL" id="KLU63744.1"/>
    </source>
</evidence>
<dbReference type="AlphaFoldDB" id="A0A0J1FJU8"/>
<protein>
    <submittedName>
        <fullName evidence="2">Uncharacterized protein</fullName>
    </submittedName>
</protein>
<comment type="caution">
    <text evidence="2">The sequence shown here is derived from an EMBL/GenBank/DDBJ whole genome shotgun (WGS) entry which is preliminary data.</text>
</comment>
<accession>A0A0J1FJU8</accession>
<dbReference type="RefSeq" id="WP_047812103.1">
    <property type="nucleotide sequence ID" value="NZ_LDZY01000028.1"/>
</dbReference>
<dbReference type="EMBL" id="LDZY01000028">
    <property type="protein sequence ID" value="KLU63744.1"/>
    <property type="molecule type" value="Genomic_DNA"/>
</dbReference>
<reference evidence="2 3" key="1">
    <citation type="submission" date="2015-06" db="EMBL/GenBank/DDBJ databases">
        <title>Draft genome of the moderately acidophilic sulfate reducer Candidatus Desulfosporosinus acididurans strain M1.</title>
        <authorList>
            <person name="Poehlein A."/>
            <person name="Petzsch P."/>
            <person name="Johnson B.D."/>
            <person name="Schloemann M."/>
            <person name="Daniel R."/>
            <person name="Muehling M."/>
        </authorList>
    </citation>
    <scope>NUCLEOTIDE SEQUENCE [LARGE SCALE GENOMIC DNA]</scope>
    <source>
        <strain evidence="2 3">M1</strain>
    </source>
</reference>
<keyword evidence="1" id="KW-1133">Transmembrane helix</keyword>
<dbReference type="PATRIC" id="fig|476652.3.peg.4615"/>
<keyword evidence="1" id="KW-0472">Membrane</keyword>
<evidence type="ECO:0000313" key="3">
    <source>
        <dbReference type="Proteomes" id="UP000036356"/>
    </source>
</evidence>
<organism evidence="2 3">
    <name type="scientific">Desulfosporosinus acididurans</name>
    <dbReference type="NCBI Taxonomy" id="476652"/>
    <lineage>
        <taxon>Bacteria</taxon>
        <taxon>Bacillati</taxon>
        <taxon>Bacillota</taxon>
        <taxon>Clostridia</taxon>
        <taxon>Eubacteriales</taxon>
        <taxon>Desulfitobacteriaceae</taxon>
        <taxon>Desulfosporosinus</taxon>
    </lineage>
</organism>